<evidence type="ECO:0000313" key="2">
    <source>
        <dbReference type="Proteomes" id="UP000054563"/>
    </source>
</evidence>
<evidence type="ECO:0000313" key="1">
    <source>
        <dbReference type="EMBL" id="KMU86160.1"/>
    </source>
</evidence>
<organism evidence="1 2">
    <name type="scientific">Coccidioides immitis H538.4</name>
    <dbReference type="NCBI Taxonomy" id="396776"/>
    <lineage>
        <taxon>Eukaryota</taxon>
        <taxon>Fungi</taxon>
        <taxon>Dikarya</taxon>
        <taxon>Ascomycota</taxon>
        <taxon>Pezizomycotina</taxon>
        <taxon>Eurotiomycetes</taxon>
        <taxon>Eurotiomycetidae</taxon>
        <taxon>Onygenales</taxon>
        <taxon>Onygenaceae</taxon>
        <taxon>Coccidioides</taxon>
    </lineage>
</organism>
<protein>
    <submittedName>
        <fullName evidence="1">Uncharacterized protein</fullName>
    </submittedName>
</protein>
<dbReference type="EMBL" id="DS016991">
    <property type="protein sequence ID" value="KMU86160.1"/>
    <property type="molecule type" value="Genomic_DNA"/>
</dbReference>
<reference evidence="2" key="1">
    <citation type="journal article" date="2010" name="Genome Res.">
        <title>Population genomic sequencing of Coccidioides fungi reveals recent hybridization and transposon control.</title>
        <authorList>
            <person name="Neafsey D.E."/>
            <person name="Barker B.M."/>
            <person name="Sharpton T.J."/>
            <person name="Stajich J.E."/>
            <person name="Park D.J."/>
            <person name="Whiston E."/>
            <person name="Hung C.-Y."/>
            <person name="McMahan C."/>
            <person name="White J."/>
            <person name="Sykes S."/>
            <person name="Heiman D."/>
            <person name="Young S."/>
            <person name="Zeng Q."/>
            <person name="Abouelleil A."/>
            <person name="Aftuck L."/>
            <person name="Bessette D."/>
            <person name="Brown A."/>
            <person name="FitzGerald M."/>
            <person name="Lui A."/>
            <person name="Macdonald J.P."/>
            <person name="Priest M."/>
            <person name="Orbach M.J."/>
            <person name="Galgiani J.N."/>
            <person name="Kirkland T.N."/>
            <person name="Cole G.T."/>
            <person name="Birren B.W."/>
            <person name="Henn M.R."/>
            <person name="Taylor J.W."/>
            <person name="Rounsley S.D."/>
        </authorList>
    </citation>
    <scope>NUCLEOTIDE SEQUENCE [LARGE SCALE GENOMIC DNA]</scope>
    <source>
        <strain evidence="2">H538.4</strain>
    </source>
</reference>
<dbReference type="Proteomes" id="UP000054563">
    <property type="component" value="Unassembled WGS sequence"/>
</dbReference>
<proteinExistence type="predicted"/>
<dbReference type="VEuPathDB" id="FungiDB:CIHG_03948"/>
<sequence length="135" mass="15249">MTEGFIDVETALSFCSKKIEAKGIRRVRAVPKVLGWDFRKSLVSCRTGPANKKRRSIRLNSVQLLLLRSSGDLRHWPNNPGRRRKTVERCWLPSRSGLAGRPCLVRPFRELANWKGGYYGGGGPERPQKSAVLCE</sequence>
<dbReference type="AlphaFoldDB" id="A0A0J8RM37"/>
<accession>A0A0J8RM37</accession>
<name>A0A0J8RM37_COCIT</name>
<gene>
    <name evidence="1" type="ORF">CIHG_03948</name>
</gene>